<dbReference type="Proteomes" id="UP000046392">
    <property type="component" value="Unplaced"/>
</dbReference>
<name>A0A0N5BZB2_STREA</name>
<protein>
    <submittedName>
        <fullName evidence="2">DNA-directed RNA polymerase III subunit RPC3</fullName>
    </submittedName>
</protein>
<dbReference type="AlphaFoldDB" id="A0A0N5BZB2"/>
<accession>A0A0N5BZB2</accession>
<organism evidence="1 2">
    <name type="scientific">Strongyloides papillosus</name>
    <name type="common">Intestinal threadworm</name>
    <dbReference type="NCBI Taxonomy" id="174720"/>
    <lineage>
        <taxon>Eukaryota</taxon>
        <taxon>Metazoa</taxon>
        <taxon>Ecdysozoa</taxon>
        <taxon>Nematoda</taxon>
        <taxon>Chromadorea</taxon>
        <taxon>Rhabditida</taxon>
        <taxon>Tylenchina</taxon>
        <taxon>Panagrolaimomorpha</taxon>
        <taxon>Strongyloidoidea</taxon>
        <taxon>Strongyloididae</taxon>
        <taxon>Strongyloides</taxon>
    </lineage>
</organism>
<dbReference type="WBParaSite" id="SPAL_0001110500.1">
    <property type="protein sequence ID" value="SPAL_0001110500.1"/>
    <property type="gene ID" value="SPAL_0001110500"/>
</dbReference>
<evidence type="ECO:0000313" key="2">
    <source>
        <dbReference type="WBParaSite" id="SPAL_0001110500.1"/>
    </source>
</evidence>
<reference evidence="2" key="1">
    <citation type="submission" date="2017-02" db="UniProtKB">
        <authorList>
            <consortium name="WormBaseParasite"/>
        </authorList>
    </citation>
    <scope>IDENTIFICATION</scope>
</reference>
<sequence length="326" mass="38276">MIEKIKYFETFPSEENDEVYDEMSRVAYFDSLLDLIKIRLHSMYVGDDVNSIIEECRCDIVNEASSKAFKKLIVKLYYDLHIEESVGRRPYKYEIFIYIIEKLLLGRSKDLMTANQLRSRITSKNSYSQHAARSHFARSFTKYGVEELEEYVKEEENKNEIKNFMHDEFSKKFNVEEEKIKQTFDKVFDYYKKEAEKENLISFASNASDISKLLEDLGLNKLIMPNEPSLNEIEAKKVGIIKKNMKYLIYVKSIEFDSYTCPKEALYNLMLLTSVTKAECALSLSKLMSLFGLIYKADESKFLGPKLKYHDKSLKVYKKIINELDL</sequence>
<keyword evidence="1" id="KW-1185">Reference proteome</keyword>
<proteinExistence type="predicted"/>
<evidence type="ECO:0000313" key="1">
    <source>
        <dbReference type="Proteomes" id="UP000046392"/>
    </source>
</evidence>